<feature type="non-terminal residue" evidence="1">
    <location>
        <position position="286"/>
    </location>
</feature>
<protein>
    <recommendedName>
        <fullName evidence="3">Reverse transcriptase domain-containing protein</fullName>
    </recommendedName>
</protein>
<proteinExistence type="predicted"/>
<dbReference type="AlphaFoldDB" id="A0A8S2RIL7"/>
<accession>A0A8S2RIL7</accession>
<sequence>MKRYKNVNINEFLISLFANRKLFIPNLTTDEQQALHSLIERQDIVIRPTDKNVGIAVFDSNAYESKVLQQLLDEEFYEQLHYNPTRQTFQRIKLELNRLFKSKNISFQTLKCIEPKQSTCGSFYILPKLHKKNCPGRPVVSGIEHLTANISKYLERNLTPYIPLLNQITYEEYNVQNYFVLKDTNHLLIEIERFNTEISTQNINLKHLFLVTGDITSLYSNIPQQDGTVEIVNFLRRFGYLSNFDLSSNTIQTLIQLVLNNNFFKFKGYFFKQIKGTAMGTAFAPP</sequence>
<evidence type="ECO:0000313" key="2">
    <source>
        <dbReference type="Proteomes" id="UP000682733"/>
    </source>
</evidence>
<comment type="caution">
    <text evidence="1">The sequence shown here is derived from an EMBL/GenBank/DDBJ whole genome shotgun (WGS) entry which is preliminary data.</text>
</comment>
<dbReference type="PANTHER" id="PTHR21301:SF10">
    <property type="entry name" value="REVERSE TRANSCRIPTASE DOMAIN-CONTAINING PROTEIN"/>
    <property type="match status" value="1"/>
</dbReference>
<dbReference type="EMBL" id="CAJOBA010044383">
    <property type="protein sequence ID" value="CAF4163077.1"/>
    <property type="molecule type" value="Genomic_DNA"/>
</dbReference>
<evidence type="ECO:0008006" key="3">
    <source>
        <dbReference type="Google" id="ProtNLM"/>
    </source>
</evidence>
<evidence type="ECO:0000313" key="1">
    <source>
        <dbReference type="EMBL" id="CAF4163077.1"/>
    </source>
</evidence>
<name>A0A8S2RIL7_9BILA</name>
<dbReference type="PANTHER" id="PTHR21301">
    <property type="entry name" value="REVERSE TRANSCRIPTASE"/>
    <property type="match status" value="1"/>
</dbReference>
<reference evidence="1" key="1">
    <citation type="submission" date="2021-02" db="EMBL/GenBank/DDBJ databases">
        <authorList>
            <person name="Nowell W R."/>
        </authorList>
    </citation>
    <scope>NUCLEOTIDE SEQUENCE</scope>
</reference>
<gene>
    <name evidence="1" type="ORF">TMI583_LOCUS31680</name>
</gene>
<organism evidence="1 2">
    <name type="scientific">Didymodactylos carnosus</name>
    <dbReference type="NCBI Taxonomy" id="1234261"/>
    <lineage>
        <taxon>Eukaryota</taxon>
        <taxon>Metazoa</taxon>
        <taxon>Spiralia</taxon>
        <taxon>Gnathifera</taxon>
        <taxon>Rotifera</taxon>
        <taxon>Eurotatoria</taxon>
        <taxon>Bdelloidea</taxon>
        <taxon>Philodinida</taxon>
        <taxon>Philodinidae</taxon>
        <taxon>Didymodactylos</taxon>
    </lineage>
</organism>
<dbReference type="Proteomes" id="UP000682733">
    <property type="component" value="Unassembled WGS sequence"/>
</dbReference>